<evidence type="ECO:0000313" key="1">
    <source>
        <dbReference type="EMBL" id="SHG59960.1"/>
    </source>
</evidence>
<keyword evidence="2" id="KW-1185">Reference proteome</keyword>
<reference evidence="2" key="1">
    <citation type="submission" date="2016-11" db="EMBL/GenBank/DDBJ databases">
        <authorList>
            <person name="Varghese N."/>
            <person name="Submissions S."/>
        </authorList>
    </citation>
    <scope>NUCLEOTIDE SEQUENCE [LARGE SCALE GENOMIC DNA]</scope>
    <source>
        <strain evidence="2">DSM 19978</strain>
    </source>
</reference>
<proteinExistence type="predicted"/>
<protein>
    <submittedName>
        <fullName evidence="1">Uncharacterized protein</fullName>
    </submittedName>
</protein>
<dbReference type="Proteomes" id="UP000184516">
    <property type="component" value="Unassembled WGS sequence"/>
</dbReference>
<accession>A0A1M5L4S9</accession>
<dbReference type="OrthoDB" id="837573at2"/>
<dbReference type="EMBL" id="FQWB01000005">
    <property type="protein sequence ID" value="SHG59960.1"/>
    <property type="molecule type" value="Genomic_DNA"/>
</dbReference>
<dbReference type="STRING" id="468056.SAMN05443549_10575"/>
<sequence length="209" mass="24488">MRITNVEKKQLSDVFHKYKLNILDFEATGEYEVFKIKFKYDYFSFSIIKQKTNGYLIEYFSVDDKNAISISTSWNGLVQHFLMWTEKLVAEFNSPTGWESFQNTNFLNAEYEELNSKFTDIEKIQTKQNIEDLKVKIKLLNLSPEKLEIIESKLDSLSAKVDELNKFDWKSMFIGTIASLIMTFVVPQEASGMFWEYVKSSFHNLKISA</sequence>
<gene>
    <name evidence="1" type="ORF">SAMN05443549_10575</name>
</gene>
<dbReference type="AlphaFoldDB" id="A0A1M5L4S9"/>
<dbReference type="RefSeq" id="WP_073370891.1">
    <property type="nucleotide sequence ID" value="NZ_FQWB01000005.1"/>
</dbReference>
<organism evidence="1 2">
    <name type="scientific">Flavobacterium fluvii</name>
    <dbReference type="NCBI Taxonomy" id="468056"/>
    <lineage>
        <taxon>Bacteria</taxon>
        <taxon>Pseudomonadati</taxon>
        <taxon>Bacteroidota</taxon>
        <taxon>Flavobacteriia</taxon>
        <taxon>Flavobacteriales</taxon>
        <taxon>Flavobacteriaceae</taxon>
        <taxon>Flavobacterium</taxon>
    </lineage>
</organism>
<name>A0A1M5L4S9_9FLAO</name>
<evidence type="ECO:0000313" key="2">
    <source>
        <dbReference type="Proteomes" id="UP000184516"/>
    </source>
</evidence>